<dbReference type="NCBIfam" id="TIGR00079">
    <property type="entry name" value="pept_deformyl"/>
    <property type="match status" value="1"/>
</dbReference>
<dbReference type="PANTHER" id="PTHR10458">
    <property type="entry name" value="PEPTIDE DEFORMYLASE"/>
    <property type="match status" value="1"/>
</dbReference>
<keyword evidence="3 4" id="KW-0378">Hydrolase</keyword>
<feature type="active site" evidence="3">
    <location>
        <position position="132"/>
    </location>
</feature>
<keyword evidence="3" id="KW-0648">Protein biosynthesis</keyword>
<evidence type="ECO:0000256" key="3">
    <source>
        <dbReference type="HAMAP-Rule" id="MF_00163"/>
    </source>
</evidence>
<feature type="binding site" evidence="3">
    <location>
        <position position="131"/>
    </location>
    <ligand>
        <name>Fe cation</name>
        <dbReference type="ChEBI" id="CHEBI:24875"/>
    </ligand>
</feature>
<proteinExistence type="inferred from homology"/>
<organism evidence="4 5">
    <name type="scientific">Candidatus Avidehalobacter gallistercoris</name>
    <dbReference type="NCBI Taxonomy" id="2840694"/>
    <lineage>
        <taxon>Bacteria</taxon>
        <taxon>Bacillati</taxon>
        <taxon>Bacillota</taxon>
        <taxon>Clostridia</taxon>
        <taxon>Eubacteriales</taxon>
        <taxon>Peptococcaceae</taxon>
        <taxon>Peptococcaceae incertae sedis</taxon>
        <taxon>Candidatus Avidehalobacter</taxon>
    </lineage>
</organism>
<reference evidence="4" key="2">
    <citation type="journal article" date="2021" name="PeerJ">
        <title>Extensive microbial diversity within the chicken gut microbiome revealed by metagenomics and culture.</title>
        <authorList>
            <person name="Gilroy R."/>
            <person name="Ravi A."/>
            <person name="Getino M."/>
            <person name="Pursley I."/>
            <person name="Horton D.L."/>
            <person name="Alikhan N.F."/>
            <person name="Baker D."/>
            <person name="Gharbi K."/>
            <person name="Hall N."/>
            <person name="Watson M."/>
            <person name="Adriaenssens E.M."/>
            <person name="Foster-Nyarko E."/>
            <person name="Jarju S."/>
            <person name="Secka A."/>
            <person name="Antonio M."/>
            <person name="Oren A."/>
            <person name="Chaudhuri R.R."/>
            <person name="La Ragione R."/>
            <person name="Hildebrand F."/>
            <person name="Pallen M.J."/>
        </authorList>
    </citation>
    <scope>NUCLEOTIDE SEQUENCE</scope>
    <source>
        <strain evidence="4">2830</strain>
    </source>
</reference>
<dbReference type="NCBIfam" id="NF001159">
    <property type="entry name" value="PRK00150.1-3"/>
    <property type="match status" value="1"/>
</dbReference>
<dbReference type="HAMAP" id="MF_00163">
    <property type="entry name" value="Pep_deformylase"/>
    <property type="match status" value="1"/>
</dbReference>
<feature type="binding site" evidence="3">
    <location>
        <position position="135"/>
    </location>
    <ligand>
        <name>Fe cation</name>
        <dbReference type="ChEBI" id="CHEBI:24875"/>
    </ligand>
</feature>
<gene>
    <name evidence="3 4" type="primary">def</name>
    <name evidence="4" type="ORF">IAB00_05125</name>
</gene>
<dbReference type="GO" id="GO:0006412">
    <property type="term" value="P:translation"/>
    <property type="evidence" value="ECO:0007669"/>
    <property type="project" value="UniProtKB-UniRule"/>
</dbReference>
<comment type="cofactor">
    <cofactor evidence="3">
        <name>Fe(2+)</name>
        <dbReference type="ChEBI" id="CHEBI:29033"/>
    </cofactor>
    <text evidence="3">Binds 1 Fe(2+) ion.</text>
</comment>
<dbReference type="Gene3D" id="3.90.45.10">
    <property type="entry name" value="Peptide deformylase"/>
    <property type="match status" value="1"/>
</dbReference>
<accession>A0A9D1KY04</accession>
<comment type="caution">
    <text evidence="4">The sequence shown here is derived from an EMBL/GenBank/DDBJ whole genome shotgun (WGS) entry which is preliminary data.</text>
</comment>
<dbReference type="PIRSF" id="PIRSF004749">
    <property type="entry name" value="Pep_def"/>
    <property type="match status" value="1"/>
</dbReference>
<dbReference type="AlphaFoldDB" id="A0A9D1KY04"/>
<dbReference type="CDD" id="cd00487">
    <property type="entry name" value="Pep_deformylase"/>
    <property type="match status" value="1"/>
</dbReference>
<comment type="function">
    <text evidence="3">Removes the formyl group from the N-terminal Met of newly synthesized proteins. Requires at least a dipeptide for an efficient rate of reaction. N-terminal L-methionine is a prerequisite for activity but the enzyme has broad specificity at other positions.</text>
</comment>
<name>A0A9D1KY04_9FIRM</name>
<comment type="catalytic activity">
    <reaction evidence="3">
        <text>N-terminal N-formyl-L-methionyl-[peptide] + H2O = N-terminal L-methionyl-[peptide] + formate</text>
        <dbReference type="Rhea" id="RHEA:24420"/>
        <dbReference type="Rhea" id="RHEA-COMP:10639"/>
        <dbReference type="Rhea" id="RHEA-COMP:10640"/>
        <dbReference type="ChEBI" id="CHEBI:15377"/>
        <dbReference type="ChEBI" id="CHEBI:15740"/>
        <dbReference type="ChEBI" id="CHEBI:49298"/>
        <dbReference type="ChEBI" id="CHEBI:64731"/>
        <dbReference type="EC" id="3.5.1.88"/>
    </reaction>
</comment>
<protein>
    <recommendedName>
        <fullName evidence="3">Peptide deformylase</fullName>
        <shortName evidence="3">PDF</shortName>
        <ecNumber evidence="3">3.5.1.88</ecNumber>
    </recommendedName>
    <alternativeName>
        <fullName evidence="3">Polypeptide deformylase</fullName>
    </alternativeName>
</protein>
<dbReference type="PANTHER" id="PTHR10458:SF22">
    <property type="entry name" value="PEPTIDE DEFORMYLASE"/>
    <property type="match status" value="1"/>
</dbReference>
<keyword evidence="2 3" id="KW-0408">Iron</keyword>
<evidence type="ECO:0000313" key="5">
    <source>
        <dbReference type="Proteomes" id="UP000824124"/>
    </source>
</evidence>
<evidence type="ECO:0000256" key="2">
    <source>
        <dbReference type="ARBA" id="ARBA00023004"/>
    </source>
</evidence>
<dbReference type="GO" id="GO:0042586">
    <property type="term" value="F:peptide deformylase activity"/>
    <property type="evidence" value="ECO:0007669"/>
    <property type="project" value="UniProtKB-UniRule"/>
</dbReference>
<dbReference type="InterPro" id="IPR023635">
    <property type="entry name" value="Peptide_deformylase"/>
</dbReference>
<dbReference type="SUPFAM" id="SSF56420">
    <property type="entry name" value="Peptide deformylase"/>
    <property type="match status" value="1"/>
</dbReference>
<dbReference type="PRINTS" id="PR01576">
    <property type="entry name" value="PDEFORMYLASE"/>
</dbReference>
<keyword evidence="3" id="KW-0479">Metal-binding</keyword>
<dbReference type="GO" id="GO:0046872">
    <property type="term" value="F:metal ion binding"/>
    <property type="evidence" value="ECO:0007669"/>
    <property type="project" value="UniProtKB-KW"/>
</dbReference>
<dbReference type="Pfam" id="PF01327">
    <property type="entry name" value="Pep_deformylase"/>
    <property type="match status" value="1"/>
</dbReference>
<feature type="binding site" evidence="3">
    <location>
        <position position="89"/>
    </location>
    <ligand>
        <name>Fe cation</name>
        <dbReference type="ChEBI" id="CHEBI:24875"/>
    </ligand>
</feature>
<dbReference type="Proteomes" id="UP000824124">
    <property type="component" value="Unassembled WGS sequence"/>
</dbReference>
<comment type="similarity">
    <text evidence="1 3">Belongs to the polypeptide deformylase family.</text>
</comment>
<dbReference type="EMBL" id="DVMH01000026">
    <property type="protein sequence ID" value="HIU10607.1"/>
    <property type="molecule type" value="Genomic_DNA"/>
</dbReference>
<sequence>MSCYTVIELGNDDILRTKCVAVRRFDERLKQMLANMAETMYDYDGVGLAAPQIGVPKRMVVIDVGDGLLELINPEITAADGKVLGVEGCLSVPEQQGYVYRAAKIHVKAQDSAGKFFEFDAEGMLARACQHEIDHLDGILYVDKLAHPSQAEIDALEAKEE</sequence>
<dbReference type="EC" id="3.5.1.88" evidence="3"/>
<reference evidence="4" key="1">
    <citation type="submission" date="2020-10" db="EMBL/GenBank/DDBJ databases">
        <authorList>
            <person name="Gilroy R."/>
        </authorList>
    </citation>
    <scope>NUCLEOTIDE SEQUENCE</scope>
    <source>
        <strain evidence="4">2830</strain>
    </source>
</reference>
<evidence type="ECO:0000256" key="1">
    <source>
        <dbReference type="ARBA" id="ARBA00010759"/>
    </source>
</evidence>
<evidence type="ECO:0000313" key="4">
    <source>
        <dbReference type="EMBL" id="HIU10607.1"/>
    </source>
</evidence>
<dbReference type="InterPro" id="IPR036821">
    <property type="entry name" value="Peptide_deformylase_sf"/>
</dbReference>